<protein>
    <submittedName>
        <fullName evidence="1">Uncharacterized protein</fullName>
    </submittedName>
</protein>
<dbReference type="HOGENOM" id="CLU_3241062_0_0_12"/>
<gene>
    <name evidence="1" type="ordered locus">TREPR_1592</name>
</gene>
<evidence type="ECO:0000313" key="2">
    <source>
        <dbReference type="Proteomes" id="UP000009223"/>
    </source>
</evidence>
<dbReference type="KEGG" id="tpi:TREPR_1592"/>
<dbReference type="EMBL" id="CP001843">
    <property type="protein sequence ID" value="AEF84940.1"/>
    <property type="molecule type" value="Genomic_DNA"/>
</dbReference>
<proteinExistence type="predicted"/>
<accession>F5YNU5</accession>
<reference evidence="2" key="1">
    <citation type="submission" date="2009-12" db="EMBL/GenBank/DDBJ databases">
        <title>Complete sequence of Treponema primitia strain ZAS-2.</title>
        <authorList>
            <person name="Tetu S.G."/>
            <person name="Matson E."/>
            <person name="Ren Q."/>
            <person name="Seshadri R."/>
            <person name="Elbourne L."/>
            <person name="Hassan K.A."/>
            <person name="Durkin A."/>
            <person name="Radune D."/>
            <person name="Mohamoud Y."/>
            <person name="Shay R."/>
            <person name="Jin S."/>
            <person name="Zhang X."/>
            <person name="Lucey K."/>
            <person name="Ballor N.R."/>
            <person name="Ottesen E."/>
            <person name="Rosenthal R."/>
            <person name="Allen A."/>
            <person name="Leadbetter J.R."/>
            <person name="Paulsen I.T."/>
        </authorList>
    </citation>
    <scope>NUCLEOTIDE SEQUENCE [LARGE SCALE GENOMIC DNA]</scope>
    <source>
        <strain evidence="2">ATCC BAA-887 / DSM 12427 / ZAS-2</strain>
    </source>
</reference>
<reference evidence="1 2" key="2">
    <citation type="journal article" date="2011" name="ISME J.">
        <title>RNA-seq reveals cooperative metabolic interactions between two termite-gut spirochete species in co-culture.</title>
        <authorList>
            <person name="Rosenthal A.Z."/>
            <person name="Matson E.G."/>
            <person name="Eldar A."/>
            <person name="Leadbetter J.R."/>
        </authorList>
    </citation>
    <scope>NUCLEOTIDE SEQUENCE [LARGE SCALE GENOMIC DNA]</scope>
    <source>
        <strain evidence="2">ATCC BAA-887 / DSM 12427 / ZAS-2</strain>
    </source>
</reference>
<name>F5YNU5_TREPZ</name>
<dbReference type="AlphaFoldDB" id="F5YNU5"/>
<organism evidence="1 2">
    <name type="scientific">Treponema primitia (strain ATCC BAA-887 / DSM 12427 / ZAS-2)</name>
    <dbReference type="NCBI Taxonomy" id="545694"/>
    <lineage>
        <taxon>Bacteria</taxon>
        <taxon>Pseudomonadati</taxon>
        <taxon>Spirochaetota</taxon>
        <taxon>Spirochaetia</taxon>
        <taxon>Spirochaetales</taxon>
        <taxon>Treponemataceae</taxon>
        <taxon>Treponema</taxon>
    </lineage>
</organism>
<sequence length="43" mass="5058">MRFRTGRAEEYFQKNTKKIKKGLALILKGWYCVPRPLKKGCSL</sequence>
<keyword evidence="2" id="KW-1185">Reference proteome</keyword>
<dbReference type="STRING" id="545694.TREPR_1592"/>
<evidence type="ECO:0000313" key="1">
    <source>
        <dbReference type="EMBL" id="AEF84940.1"/>
    </source>
</evidence>
<dbReference type="Proteomes" id="UP000009223">
    <property type="component" value="Chromosome"/>
</dbReference>